<dbReference type="GO" id="GO:0012505">
    <property type="term" value="C:endomembrane system"/>
    <property type="evidence" value="ECO:0007669"/>
    <property type="project" value="UniProtKB-SubCell"/>
</dbReference>
<dbReference type="Gene3D" id="3.30.200.20">
    <property type="entry name" value="Phosphorylase Kinase, domain 1"/>
    <property type="match status" value="1"/>
</dbReference>
<evidence type="ECO:0000256" key="3">
    <source>
        <dbReference type="ARBA" id="ARBA00022679"/>
    </source>
</evidence>
<keyword evidence="11" id="KW-0812">Transmembrane</keyword>
<evidence type="ECO:0000259" key="12">
    <source>
        <dbReference type="PROSITE" id="PS50011"/>
    </source>
</evidence>
<comment type="subcellular location">
    <subcellularLocation>
        <location evidence="2">Endomembrane system</location>
    </subcellularLocation>
    <subcellularLocation>
        <location evidence="1">Membrane</location>
        <topology evidence="1">Single-pass membrane protein</topology>
    </subcellularLocation>
</comment>
<gene>
    <name evidence="13" type="primary">Ret</name>
    <name evidence="13" type="ORF">AWC38_SpisGene19419</name>
</gene>
<dbReference type="GO" id="GO:0007169">
    <property type="term" value="P:cell surface receptor protein tyrosine kinase signaling pathway"/>
    <property type="evidence" value="ECO:0007669"/>
    <property type="project" value="TreeGrafter"/>
</dbReference>
<reference evidence="14" key="1">
    <citation type="journal article" date="2017" name="bioRxiv">
        <title>Comparative analysis of the genomes of Stylophora pistillata and Acropora digitifera provides evidence for extensive differences between species of corals.</title>
        <authorList>
            <person name="Voolstra C.R."/>
            <person name="Li Y."/>
            <person name="Liew Y.J."/>
            <person name="Baumgarten S."/>
            <person name="Zoccola D."/>
            <person name="Flot J.-F."/>
            <person name="Tambutte S."/>
            <person name="Allemand D."/>
            <person name="Aranda M."/>
        </authorList>
    </citation>
    <scope>NUCLEOTIDE SEQUENCE [LARGE SCALE GENOMIC DNA]</scope>
</reference>
<comment type="catalytic activity">
    <reaction evidence="9">
        <text>L-tyrosyl-[protein] + ATP = O-phospho-L-tyrosyl-[protein] + ADP + H(+)</text>
        <dbReference type="Rhea" id="RHEA:10596"/>
        <dbReference type="Rhea" id="RHEA-COMP:10136"/>
        <dbReference type="Rhea" id="RHEA-COMP:20101"/>
        <dbReference type="ChEBI" id="CHEBI:15378"/>
        <dbReference type="ChEBI" id="CHEBI:30616"/>
        <dbReference type="ChEBI" id="CHEBI:46858"/>
        <dbReference type="ChEBI" id="CHEBI:61978"/>
        <dbReference type="ChEBI" id="CHEBI:456216"/>
        <dbReference type="EC" id="2.7.10.1"/>
    </reaction>
</comment>
<evidence type="ECO:0000256" key="11">
    <source>
        <dbReference type="SAM" id="Phobius"/>
    </source>
</evidence>
<dbReference type="InterPro" id="IPR050122">
    <property type="entry name" value="RTK"/>
</dbReference>
<keyword evidence="8" id="KW-0829">Tyrosine-protein kinase</keyword>
<evidence type="ECO:0000256" key="5">
    <source>
        <dbReference type="ARBA" id="ARBA00022777"/>
    </source>
</evidence>
<keyword evidence="14" id="KW-1185">Reference proteome</keyword>
<keyword evidence="7 11" id="KW-0472">Membrane</keyword>
<feature type="binding site" evidence="10">
    <location>
        <position position="135"/>
    </location>
    <ligand>
        <name>ATP</name>
        <dbReference type="ChEBI" id="CHEBI:30616"/>
    </ligand>
</feature>
<protein>
    <submittedName>
        <fullName evidence="13">Proto-oncogene tyrosine-protein kinase receptor Ret</fullName>
    </submittedName>
</protein>
<dbReference type="InterPro" id="IPR011009">
    <property type="entry name" value="Kinase-like_dom_sf"/>
</dbReference>
<dbReference type="PROSITE" id="PS00107">
    <property type="entry name" value="PROTEIN_KINASE_ATP"/>
    <property type="match status" value="1"/>
</dbReference>
<dbReference type="OrthoDB" id="346907at2759"/>
<evidence type="ECO:0000256" key="9">
    <source>
        <dbReference type="ARBA" id="ARBA00051243"/>
    </source>
</evidence>
<dbReference type="GO" id="GO:0005524">
    <property type="term" value="F:ATP binding"/>
    <property type="evidence" value="ECO:0007669"/>
    <property type="project" value="UniProtKB-UniRule"/>
</dbReference>
<accession>A0A2B4RFD4</accession>
<dbReference type="GO" id="GO:0048468">
    <property type="term" value="P:cell development"/>
    <property type="evidence" value="ECO:0007669"/>
    <property type="project" value="UniProtKB-ARBA"/>
</dbReference>
<evidence type="ECO:0000256" key="7">
    <source>
        <dbReference type="ARBA" id="ARBA00023136"/>
    </source>
</evidence>
<feature type="transmembrane region" description="Helical" evidence="11">
    <location>
        <begin position="6"/>
        <end position="25"/>
    </location>
</feature>
<dbReference type="AlphaFoldDB" id="A0A2B4RFD4"/>
<dbReference type="SUPFAM" id="SSF56112">
    <property type="entry name" value="Protein kinase-like (PK-like)"/>
    <property type="match status" value="1"/>
</dbReference>
<proteinExistence type="predicted"/>
<dbReference type="PANTHER" id="PTHR24416">
    <property type="entry name" value="TYROSINE-PROTEIN KINASE RECEPTOR"/>
    <property type="match status" value="1"/>
</dbReference>
<comment type="caution">
    <text evidence="13">The sequence shown here is derived from an EMBL/GenBank/DDBJ whole genome shotgun (WGS) entry which is preliminary data.</text>
</comment>
<evidence type="ECO:0000256" key="2">
    <source>
        <dbReference type="ARBA" id="ARBA00004308"/>
    </source>
</evidence>
<dbReference type="InterPro" id="IPR020635">
    <property type="entry name" value="Tyr_kinase_cat_dom"/>
</dbReference>
<dbReference type="GO" id="GO:0050793">
    <property type="term" value="P:regulation of developmental process"/>
    <property type="evidence" value="ECO:0007669"/>
    <property type="project" value="UniProtKB-ARBA"/>
</dbReference>
<evidence type="ECO:0000313" key="14">
    <source>
        <dbReference type="Proteomes" id="UP000225706"/>
    </source>
</evidence>
<organism evidence="13 14">
    <name type="scientific">Stylophora pistillata</name>
    <name type="common">Smooth cauliflower coral</name>
    <dbReference type="NCBI Taxonomy" id="50429"/>
    <lineage>
        <taxon>Eukaryota</taxon>
        <taxon>Metazoa</taxon>
        <taxon>Cnidaria</taxon>
        <taxon>Anthozoa</taxon>
        <taxon>Hexacorallia</taxon>
        <taxon>Scleractinia</taxon>
        <taxon>Astrocoeniina</taxon>
        <taxon>Pocilloporidae</taxon>
        <taxon>Stylophora</taxon>
    </lineage>
</organism>
<dbReference type="InterPro" id="IPR000719">
    <property type="entry name" value="Prot_kinase_dom"/>
</dbReference>
<dbReference type="GO" id="GO:0004714">
    <property type="term" value="F:transmembrane receptor protein tyrosine kinase activity"/>
    <property type="evidence" value="ECO:0007669"/>
    <property type="project" value="UniProtKB-EC"/>
</dbReference>
<evidence type="ECO:0000256" key="4">
    <source>
        <dbReference type="ARBA" id="ARBA00022741"/>
    </source>
</evidence>
<evidence type="ECO:0000256" key="6">
    <source>
        <dbReference type="ARBA" id="ARBA00022840"/>
    </source>
</evidence>
<dbReference type="PROSITE" id="PS50011">
    <property type="entry name" value="PROTEIN_KINASE_DOM"/>
    <property type="match status" value="1"/>
</dbReference>
<keyword evidence="6 10" id="KW-0067">ATP-binding</keyword>
<dbReference type="CDD" id="cd00192">
    <property type="entry name" value="PTKc"/>
    <property type="match status" value="1"/>
</dbReference>
<dbReference type="GO" id="GO:0030182">
    <property type="term" value="P:neuron differentiation"/>
    <property type="evidence" value="ECO:0007669"/>
    <property type="project" value="UniProtKB-ARBA"/>
</dbReference>
<dbReference type="PROSITE" id="PS00109">
    <property type="entry name" value="PROTEIN_KINASE_TYR"/>
    <property type="match status" value="1"/>
</dbReference>
<evidence type="ECO:0000313" key="13">
    <source>
        <dbReference type="EMBL" id="PFX16321.1"/>
    </source>
</evidence>
<dbReference type="Pfam" id="PF07714">
    <property type="entry name" value="PK_Tyr_Ser-Thr"/>
    <property type="match status" value="2"/>
</dbReference>
<dbReference type="EMBL" id="LSMT01000556">
    <property type="protein sequence ID" value="PFX16321.1"/>
    <property type="molecule type" value="Genomic_DNA"/>
</dbReference>
<keyword evidence="3" id="KW-0808">Transferase</keyword>
<keyword evidence="5 13" id="KW-0418">Kinase</keyword>
<dbReference type="GO" id="GO:0043235">
    <property type="term" value="C:receptor complex"/>
    <property type="evidence" value="ECO:0007669"/>
    <property type="project" value="TreeGrafter"/>
</dbReference>
<dbReference type="PANTHER" id="PTHR24416:SF621">
    <property type="entry name" value="TYROSINE KINASE RECEPTOR CAD96CA"/>
    <property type="match status" value="1"/>
</dbReference>
<dbReference type="SMART" id="SM00219">
    <property type="entry name" value="TyrKc"/>
    <property type="match status" value="1"/>
</dbReference>
<dbReference type="InterPro" id="IPR008266">
    <property type="entry name" value="Tyr_kinase_AS"/>
</dbReference>
<evidence type="ECO:0000256" key="8">
    <source>
        <dbReference type="ARBA" id="ARBA00023137"/>
    </source>
</evidence>
<keyword evidence="11" id="KW-1133">Transmembrane helix</keyword>
<feature type="domain" description="Protein kinase" evidence="12">
    <location>
        <begin position="100"/>
        <end position="370"/>
    </location>
</feature>
<name>A0A2B4RFD4_STYPI</name>
<dbReference type="GO" id="GO:0005886">
    <property type="term" value="C:plasma membrane"/>
    <property type="evidence" value="ECO:0007669"/>
    <property type="project" value="TreeGrafter"/>
</dbReference>
<dbReference type="Gene3D" id="1.10.510.10">
    <property type="entry name" value="Transferase(Phosphotransferase) domain 1"/>
    <property type="match status" value="2"/>
</dbReference>
<dbReference type="Proteomes" id="UP000225706">
    <property type="component" value="Unassembled WGS sequence"/>
</dbReference>
<keyword evidence="13" id="KW-0675">Receptor</keyword>
<keyword evidence="4 10" id="KW-0547">Nucleotide-binding</keyword>
<evidence type="ECO:0000256" key="10">
    <source>
        <dbReference type="PROSITE-ProRule" id="PRU10141"/>
    </source>
</evidence>
<dbReference type="InterPro" id="IPR017441">
    <property type="entry name" value="Protein_kinase_ATP_BS"/>
</dbReference>
<sequence>MLRNHAIYLTIIFLLVVIIIGNLKYHCREDRIDIQVEETPMEVQLTECTNVQGYLLSDYDQSPSLQSANTLHEQTLVSSDYMPLDQSTKLRNWEIRREQVHIIKMIGKGAFSQVAKAIAFLNTNGTEEQITVAVKMLKKNAPESDRMDLLSELEVMKILKPHPHVIKLMGCVTNSDPLLVLIEYIPYGDLLGYLRKSRGLNDTYFKDPDVQPETNLTAEQLVRFSCQIADGMRYLSSNKIIHRDLAARNVLVGEGEECKVTDFGMARNVHQDDIYTIHSGPKINVIVRWSFGVVLYEIFTVGGSPYPGINGREIAGKLQKGYRMPKPKHVDEQLYQIMFQCWEEKPNNRPTFSQLEDTLKKLMQNMNTYVNLKEYDNNLYANVDDLFE</sequence>
<evidence type="ECO:0000256" key="1">
    <source>
        <dbReference type="ARBA" id="ARBA00004167"/>
    </source>
</evidence>
<dbReference type="FunFam" id="1.10.510.10:FF:001512">
    <property type="entry name" value="Receptor tyrosine-protein kinase erbB-2"/>
    <property type="match status" value="1"/>
</dbReference>
<dbReference type="InterPro" id="IPR001245">
    <property type="entry name" value="Ser-Thr/Tyr_kinase_cat_dom"/>
</dbReference>
<dbReference type="PRINTS" id="PR00109">
    <property type="entry name" value="TYRKINASE"/>
</dbReference>